<dbReference type="STRING" id="442899.SAMN05720591_103123"/>
<evidence type="ECO:0000259" key="4">
    <source>
        <dbReference type="PROSITE" id="PS50111"/>
    </source>
</evidence>
<dbReference type="PRINTS" id="PR00260">
    <property type="entry name" value="CHEMTRNSDUCR"/>
</dbReference>
<evidence type="ECO:0000256" key="2">
    <source>
        <dbReference type="ARBA" id="ARBA00029447"/>
    </source>
</evidence>
<dbReference type="PROSITE" id="PS50111">
    <property type="entry name" value="CHEMOTAXIS_TRANSDUC_2"/>
    <property type="match status" value="1"/>
</dbReference>
<keyword evidence="1 3" id="KW-0807">Transducer</keyword>
<dbReference type="AlphaFoldDB" id="A0A511WXI4"/>
<comment type="caution">
    <text evidence="5">The sequence shown here is derived from an EMBL/GenBank/DDBJ whole genome shotgun (WGS) entry which is preliminary data.</text>
</comment>
<evidence type="ECO:0000313" key="6">
    <source>
        <dbReference type="Proteomes" id="UP000321400"/>
    </source>
</evidence>
<protein>
    <recommendedName>
        <fullName evidence="4">Methyl-accepting transducer domain-containing protein</fullName>
    </recommendedName>
</protein>
<evidence type="ECO:0000256" key="1">
    <source>
        <dbReference type="ARBA" id="ARBA00023224"/>
    </source>
</evidence>
<dbReference type="GO" id="GO:0016020">
    <property type="term" value="C:membrane"/>
    <property type="evidence" value="ECO:0007669"/>
    <property type="project" value="InterPro"/>
</dbReference>
<accession>A0A511WXI4</accession>
<comment type="similarity">
    <text evidence="2">Belongs to the methyl-accepting chemotaxis (MCP) protein family.</text>
</comment>
<keyword evidence="6" id="KW-1185">Reference proteome</keyword>
<evidence type="ECO:0000313" key="5">
    <source>
        <dbReference type="EMBL" id="GEN55829.1"/>
    </source>
</evidence>
<organism evidence="5 6">
    <name type="scientific">Halolactibacillus alkaliphilus</name>
    <dbReference type="NCBI Taxonomy" id="442899"/>
    <lineage>
        <taxon>Bacteria</taxon>
        <taxon>Bacillati</taxon>
        <taxon>Bacillota</taxon>
        <taxon>Bacilli</taxon>
        <taxon>Bacillales</taxon>
        <taxon>Bacillaceae</taxon>
        <taxon>Halolactibacillus</taxon>
    </lineage>
</organism>
<reference evidence="5 6" key="1">
    <citation type="submission" date="2019-07" db="EMBL/GenBank/DDBJ databases">
        <title>Whole genome shotgun sequence of Halolactibacillus alkaliphilus NBRC 103919.</title>
        <authorList>
            <person name="Hosoyama A."/>
            <person name="Uohara A."/>
            <person name="Ohji S."/>
            <person name="Ichikawa N."/>
        </authorList>
    </citation>
    <scope>NUCLEOTIDE SEQUENCE [LARGE SCALE GENOMIC DNA]</scope>
    <source>
        <strain evidence="5 6">NBRC 103919</strain>
    </source>
</reference>
<dbReference type="RefSeq" id="WP_170243613.1">
    <property type="nucleotide sequence ID" value="NZ_BJYE01000003.1"/>
</dbReference>
<evidence type="ECO:0000256" key="3">
    <source>
        <dbReference type="PROSITE-ProRule" id="PRU00284"/>
    </source>
</evidence>
<gene>
    <name evidence="5" type="ORF">HAL01_02930</name>
</gene>
<dbReference type="GO" id="GO:0007165">
    <property type="term" value="P:signal transduction"/>
    <property type="evidence" value="ECO:0007669"/>
    <property type="project" value="UniProtKB-KW"/>
</dbReference>
<dbReference type="InterPro" id="IPR004089">
    <property type="entry name" value="MCPsignal_dom"/>
</dbReference>
<sequence length="185" mass="20481">MTKKILDISGQTNLLALNASFEAARAGEAGKGFSVVASAIRNLAASTENTASHIQTVNGMVNDAVNRLIKESKGMIAYLQSDILIDYQQFNKEMSRFTNQMADLKDVFGGFKQHINMFKTTSRYMASSLKEMTTATEDAVATLVSSSENAASLLENMEDMRTSSRNQHDRIQHLTTQLEPFEMLE</sequence>
<dbReference type="Proteomes" id="UP000321400">
    <property type="component" value="Unassembled WGS sequence"/>
</dbReference>
<name>A0A511WXI4_9BACI</name>
<feature type="domain" description="Methyl-accepting transducer" evidence="4">
    <location>
        <begin position="1"/>
        <end position="57"/>
    </location>
</feature>
<dbReference type="Pfam" id="PF00015">
    <property type="entry name" value="MCPsignal"/>
    <property type="match status" value="1"/>
</dbReference>
<dbReference type="PANTHER" id="PTHR32089:SF112">
    <property type="entry name" value="LYSOZYME-LIKE PROTEIN-RELATED"/>
    <property type="match status" value="1"/>
</dbReference>
<dbReference type="PANTHER" id="PTHR32089">
    <property type="entry name" value="METHYL-ACCEPTING CHEMOTAXIS PROTEIN MCPB"/>
    <property type="match status" value="1"/>
</dbReference>
<dbReference type="Gene3D" id="1.10.287.950">
    <property type="entry name" value="Methyl-accepting chemotaxis protein"/>
    <property type="match status" value="1"/>
</dbReference>
<proteinExistence type="inferred from homology"/>
<dbReference type="GO" id="GO:0004888">
    <property type="term" value="F:transmembrane signaling receptor activity"/>
    <property type="evidence" value="ECO:0007669"/>
    <property type="project" value="InterPro"/>
</dbReference>
<dbReference type="SUPFAM" id="SSF58104">
    <property type="entry name" value="Methyl-accepting chemotaxis protein (MCP) signaling domain"/>
    <property type="match status" value="1"/>
</dbReference>
<dbReference type="GO" id="GO:0006935">
    <property type="term" value="P:chemotaxis"/>
    <property type="evidence" value="ECO:0007669"/>
    <property type="project" value="InterPro"/>
</dbReference>
<dbReference type="InterPro" id="IPR004090">
    <property type="entry name" value="Chemotax_Me-accpt_rcpt"/>
</dbReference>
<dbReference type="EMBL" id="BJYE01000003">
    <property type="protein sequence ID" value="GEN55829.1"/>
    <property type="molecule type" value="Genomic_DNA"/>
</dbReference>